<proteinExistence type="inferred from homology"/>
<dbReference type="InterPro" id="IPR036291">
    <property type="entry name" value="NAD(P)-bd_dom_sf"/>
</dbReference>
<dbReference type="SUPFAM" id="SSF51735">
    <property type="entry name" value="NAD(P)-binding Rossmann-fold domains"/>
    <property type="match status" value="1"/>
</dbReference>
<evidence type="ECO:0000313" key="4">
    <source>
        <dbReference type="Proteomes" id="UP001234343"/>
    </source>
</evidence>
<dbReference type="Pfam" id="PF00106">
    <property type="entry name" value="adh_short"/>
    <property type="match status" value="1"/>
</dbReference>
<reference evidence="3 4" key="1">
    <citation type="submission" date="2023-06" db="EMBL/GenBank/DDBJ databases">
        <title>Alteromonas sp. ASW11-36 isolated from intertidal sand.</title>
        <authorList>
            <person name="Li Y."/>
        </authorList>
    </citation>
    <scope>NUCLEOTIDE SEQUENCE [LARGE SCALE GENOMIC DNA]</scope>
    <source>
        <strain evidence="3 4">ASW11-36</strain>
    </source>
</reference>
<dbReference type="PRINTS" id="PR00081">
    <property type="entry name" value="GDHRDH"/>
</dbReference>
<gene>
    <name evidence="3" type="ORF">QTP81_04115</name>
</gene>
<dbReference type="InterPro" id="IPR002347">
    <property type="entry name" value="SDR_fam"/>
</dbReference>
<evidence type="ECO:0000256" key="2">
    <source>
        <dbReference type="ARBA" id="ARBA00023002"/>
    </source>
</evidence>
<keyword evidence="4" id="KW-1185">Reference proteome</keyword>
<accession>A0ABT7SUF5</accession>
<dbReference type="PANTHER" id="PTHR44196">
    <property type="entry name" value="DEHYDROGENASE/REDUCTASE SDR FAMILY MEMBER 7B"/>
    <property type="match status" value="1"/>
</dbReference>
<dbReference type="RefSeq" id="WP_289363896.1">
    <property type="nucleotide sequence ID" value="NZ_JAUCBP010000002.1"/>
</dbReference>
<dbReference type="PANTHER" id="PTHR44196:SF1">
    <property type="entry name" value="DEHYDROGENASE_REDUCTASE SDR FAMILY MEMBER 7B"/>
    <property type="match status" value="1"/>
</dbReference>
<evidence type="ECO:0000256" key="1">
    <source>
        <dbReference type="ARBA" id="ARBA00006484"/>
    </source>
</evidence>
<dbReference type="EMBL" id="JAUCBP010000002">
    <property type="protein sequence ID" value="MDM7859790.1"/>
    <property type="molecule type" value="Genomic_DNA"/>
</dbReference>
<dbReference type="Proteomes" id="UP001234343">
    <property type="component" value="Unassembled WGS sequence"/>
</dbReference>
<sequence length="247" mass="26915">MSKSILITGATSGIGEALAKLAASRGYRVIACGRNAEKLAELAQTNGIEILQFDVTDAQATTAALADINCDIAVLNAGTCEYVDIDAIEPDMFKRVFEPNFFGVVNCVSALTPQLMAGDQIVIVDSLARLLPFTRSQAYGASKAALHYFTKSIEVDLAHKDVIVQSVSPGFVVTPLTVKNDFEMPMKISVQEAVEDMLAGIERKSSSIYFPTRFSLILRLLNLLPSTLQKRMCVSMKRSMKRGKRSQ</sequence>
<dbReference type="Gene3D" id="3.40.50.720">
    <property type="entry name" value="NAD(P)-binding Rossmann-like Domain"/>
    <property type="match status" value="1"/>
</dbReference>
<comment type="caution">
    <text evidence="3">The sequence shown here is derived from an EMBL/GenBank/DDBJ whole genome shotgun (WGS) entry which is preliminary data.</text>
</comment>
<name>A0ABT7SUF5_9ALTE</name>
<protein>
    <submittedName>
        <fullName evidence="3">SDR family NAD(P)-dependent oxidoreductase</fullName>
    </submittedName>
</protein>
<keyword evidence="2" id="KW-0560">Oxidoreductase</keyword>
<organism evidence="3 4">
    <name type="scientific">Alteromonas arenosi</name>
    <dbReference type="NCBI Taxonomy" id="3055817"/>
    <lineage>
        <taxon>Bacteria</taxon>
        <taxon>Pseudomonadati</taxon>
        <taxon>Pseudomonadota</taxon>
        <taxon>Gammaproteobacteria</taxon>
        <taxon>Alteromonadales</taxon>
        <taxon>Alteromonadaceae</taxon>
        <taxon>Alteromonas/Salinimonas group</taxon>
        <taxon>Alteromonas</taxon>
    </lineage>
</organism>
<evidence type="ECO:0000313" key="3">
    <source>
        <dbReference type="EMBL" id="MDM7859790.1"/>
    </source>
</evidence>
<comment type="similarity">
    <text evidence="1">Belongs to the short-chain dehydrogenases/reductases (SDR) family.</text>
</comment>